<dbReference type="SUPFAM" id="SSF63380">
    <property type="entry name" value="Riboflavin synthase domain-like"/>
    <property type="match status" value="2"/>
</dbReference>
<organism evidence="4 5">
    <name type="scientific">Vibrio porteresiae DSM 19223</name>
    <dbReference type="NCBI Taxonomy" id="1123496"/>
    <lineage>
        <taxon>Bacteria</taxon>
        <taxon>Pseudomonadati</taxon>
        <taxon>Pseudomonadota</taxon>
        <taxon>Gammaproteobacteria</taxon>
        <taxon>Vibrionales</taxon>
        <taxon>Vibrionaceae</taxon>
        <taxon>Vibrio</taxon>
    </lineage>
</organism>
<dbReference type="RefSeq" id="WP_261892424.1">
    <property type="nucleotide sequence ID" value="NZ_AP024895.1"/>
</dbReference>
<feature type="domain" description="Lumazine-binding" evidence="3">
    <location>
        <begin position="1"/>
        <end position="98"/>
    </location>
</feature>
<dbReference type="PROSITE" id="PS51177">
    <property type="entry name" value="LUMAZINE_BIND"/>
    <property type="match status" value="2"/>
</dbReference>
<evidence type="ECO:0000256" key="2">
    <source>
        <dbReference type="PROSITE-ProRule" id="PRU00524"/>
    </source>
</evidence>
<keyword evidence="5" id="KW-1185">Reference proteome</keyword>
<dbReference type="Pfam" id="PF00677">
    <property type="entry name" value="Lum_binding"/>
    <property type="match status" value="1"/>
</dbReference>
<dbReference type="Gene3D" id="2.40.30.20">
    <property type="match status" value="2"/>
</dbReference>
<dbReference type="InterPro" id="IPR026017">
    <property type="entry name" value="Lumazine-bd_dom"/>
</dbReference>
<accession>A0ABZ0QB11</accession>
<evidence type="ECO:0000313" key="4">
    <source>
        <dbReference type="EMBL" id="WPC72738.1"/>
    </source>
</evidence>
<dbReference type="Proteomes" id="UP001304071">
    <property type="component" value="Chromosome 1"/>
</dbReference>
<feature type="domain" description="Lumazine-binding" evidence="3">
    <location>
        <begin position="99"/>
        <end position="197"/>
    </location>
</feature>
<dbReference type="PANTHER" id="PTHR21098:SF0">
    <property type="entry name" value="RIBOFLAVIN SYNTHASE"/>
    <property type="match status" value="1"/>
</dbReference>
<dbReference type="PANTHER" id="PTHR21098">
    <property type="entry name" value="RIBOFLAVIN SYNTHASE ALPHA CHAIN"/>
    <property type="match status" value="1"/>
</dbReference>
<gene>
    <name evidence="4" type="ORF">R8Z52_11425</name>
</gene>
<dbReference type="InterPro" id="IPR023366">
    <property type="entry name" value="ATP_synth_asu-like_sf"/>
</dbReference>
<evidence type="ECO:0000313" key="5">
    <source>
        <dbReference type="Proteomes" id="UP001304071"/>
    </source>
</evidence>
<evidence type="ECO:0000256" key="1">
    <source>
        <dbReference type="ARBA" id="ARBA00022737"/>
    </source>
</evidence>
<sequence length="243" mass="26755">MFSGVVQSLGKIVTCVRQTSHMEVTLRCHHDFYLPIHEGQWVCVDGVRFAVTERKGNDLLGLQSELAQCANTALAAAQSGSFVNLTCSINEPVDCDGHRLTGNIDFQAEICTIDVSGGQRTYQLSFPTEWQRYLVVGSRVALNGASVSIVSVDTNQSLFTVVLSDEVCRMSIFEQKFAGDWLNIEIERGTQKVIETLRSTLSDTLGELYPTLDRLLALQGIDFDFLGARAKAKALDESVVKTK</sequence>
<feature type="repeat" description="Lumazine-binding" evidence="2">
    <location>
        <begin position="1"/>
        <end position="98"/>
    </location>
</feature>
<dbReference type="EMBL" id="CP138203">
    <property type="protein sequence ID" value="WPC72738.1"/>
    <property type="molecule type" value="Genomic_DNA"/>
</dbReference>
<dbReference type="InterPro" id="IPR017938">
    <property type="entry name" value="Riboflavin_synthase-like_b-brl"/>
</dbReference>
<name>A0ABZ0QB11_9VIBR</name>
<evidence type="ECO:0000259" key="3">
    <source>
        <dbReference type="PROSITE" id="PS51177"/>
    </source>
</evidence>
<keyword evidence="1" id="KW-0677">Repeat</keyword>
<protein>
    <recommendedName>
        <fullName evidence="3">Lumazine-binding domain-containing protein</fullName>
    </recommendedName>
</protein>
<dbReference type="InterPro" id="IPR001783">
    <property type="entry name" value="Lumazine-bd"/>
</dbReference>
<reference evidence="4 5" key="1">
    <citation type="submission" date="2023-11" db="EMBL/GenBank/DDBJ databases">
        <title>Plant-associative lifestyle of Vibrio porteresiae and its evolutionary dynamics.</title>
        <authorList>
            <person name="Rameshkumar N."/>
            <person name="Kirti K."/>
        </authorList>
    </citation>
    <scope>NUCLEOTIDE SEQUENCE [LARGE SCALE GENOMIC DNA]</scope>
    <source>
        <strain evidence="4 5">MSSRF30</strain>
    </source>
</reference>
<dbReference type="PIRSF" id="PIRSF000498">
    <property type="entry name" value="Riboflavin_syn_A"/>
    <property type="match status" value="1"/>
</dbReference>
<feature type="repeat" description="Lumazine-binding" evidence="2">
    <location>
        <begin position="99"/>
        <end position="197"/>
    </location>
</feature>
<proteinExistence type="predicted"/>